<accession>A0ABR3GN65</accession>
<dbReference type="Pfam" id="PF13087">
    <property type="entry name" value="AAA_12"/>
    <property type="match status" value="1"/>
</dbReference>
<dbReference type="InterPro" id="IPR027417">
    <property type="entry name" value="P-loop_NTPase"/>
</dbReference>
<feature type="domain" description="DNA2/NAM7 helicase-like C-terminal" evidence="4">
    <location>
        <begin position="889"/>
        <end position="1075"/>
    </location>
</feature>
<evidence type="ECO:0000313" key="7">
    <source>
        <dbReference type="Proteomes" id="UP001447188"/>
    </source>
</evidence>
<keyword evidence="1" id="KW-0067">ATP-binding</keyword>
<feature type="region of interest" description="Disordered" evidence="2">
    <location>
        <begin position="1"/>
        <end position="181"/>
    </location>
</feature>
<gene>
    <name evidence="6" type="ORF">Q9L58_003573</name>
</gene>
<sequence length="1131" mass="127122">MSTTSSSSKSTQSSGGASRKPPQKARKRNGQSKSKKESKISDISAEANSEESPTNKDPEVHDFSAETGLEVEVSTEAGPQLLNGAPVPTPPLEDNPTEDPTEDDFTKDPTTDDPIGDDSTKDNSIKDNSTGDDYTKLPLSIDDSSDFQWQPVGAGRIHKSNRPKKEPHSLPPLKIGSADAPNAPLTKFEERQKIDSEAPFEQEEFNAHIDEKLRGFTNRRAGLAPLGMTRGIPKNVLVERFETESTDDYKAEWRKRPEVPTTEELMRDVVDLPMNVIDGPYRSVDEYLETHYELLREDAFSGLRDAVGHMRKAPESDDTQDVAIYENVRILGLTFSNIGTASKVSFSINRAGKNIRWGYSKRLIPGTLVCLSSDNFKTVKVATVAARPMCGLELNPPEVDLLFNESEVEIDTEKVHIMVESRNGYFEAYKWTLRALQRMRADNFALHEHLCFLSDDVPPPAYVVKKPVFNMSSIFPDNPDKEALEDVDVIRAWPHDAQTSMDKSQMMALQSILTRELSIVQGPPGTGKTFISVLALRILLGNMIEGDPPIVVACQTNHALDQLLRHVQKYESDFVRLGGRTADRDKIKERTIFELRKNAHINIQGSKYSSANANMKRHRDAMMKLLEPLKQELLTPGDFFSLKLITEEQARSFTQRTAGWVVVVDDDNQAGGFMGQWLGEYFTRIQVPEALEHEYEESDIEYERLKEMEAEFHGGGATGEEVDDRLKGLWFNMGREHTVTEPRGVSFAEIQSALSTRNMWDLEVHHRAAVYHHLRSKVIARTWDKVRGLNKQYQKCCQDLRIAKLEKDAHIIAGTKLIGVTTTGLGKYRSIIAAVRPKIVLIEEAAEALEGPVAVACMPGVEHLILVGDHKQLRGHCSVNDLQDEPYFLDISMFERLVTNDFPFVTLKTQRRMRPEIREILTPIYQDKLVDHANVLGRESIQGMGDTNVFWYSHKYPESTDDVHSRVNVSEADMIVNFADYLVLNGMSPAEITILTFYAGQRTQILKTIRKSANLGQTILKVATVDSYQGEENEVVLLSLVRSNAYNSIGFLSIENRVCVALSRARRGFYIFGDATMITAADKLWWEVGSILNEPPSRIGTSLPLTCQRHKARTLIEGVFGPLRFFYFVVI</sequence>
<evidence type="ECO:0000256" key="2">
    <source>
        <dbReference type="SAM" id="MobiDB-lite"/>
    </source>
</evidence>
<dbReference type="PANTHER" id="PTHR10887:SF341">
    <property type="entry name" value="NFX1-TYPE ZINC FINGER-CONTAINING PROTEIN 1"/>
    <property type="match status" value="1"/>
</dbReference>
<dbReference type="Gene3D" id="3.40.50.300">
    <property type="entry name" value="P-loop containing nucleotide triphosphate hydrolases"/>
    <property type="match status" value="3"/>
</dbReference>
<feature type="compositionally biased region" description="Basic and acidic residues" evidence="2">
    <location>
        <begin position="53"/>
        <end position="64"/>
    </location>
</feature>
<feature type="compositionally biased region" description="Basic residues" evidence="2">
    <location>
        <begin position="21"/>
        <end position="30"/>
    </location>
</feature>
<dbReference type="InterPro" id="IPR041677">
    <property type="entry name" value="DNA2/NAM7_AAA_11"/>
</dbReference>
<keyword evidence="1" id="KW-0378">Hydrolase</keyword>
<feature type="compositionally biased region" description="Low complexity" evidence="2">
    <location>
        <begin position="1"/>
        <end position="14"/>
    </location>
</feature>
<feature type="domain" description="ZNFX1" evidence="5">
    <location>
        <begin position="318"/>
        <end position="422"/>
    </location>
</feature>
<keyword evidence="7" id="KW-1185">Reference proteome</keyword>
<name>A0ABR3GN65_9PEZI</name>
<evidence type="ECO:0000313" key="6">
    <source>
        <dbReference type="EMBL" id="KAL0637370.1"/>
    </source>
</evidence>
<proteinExistence type="predicted"/>
<evidence type="ECO:0000259" key="5">
    <source>
        <dbReference type="Pfam" id="PF25396"/>
    </source>
</evidence>
<comment type="caution">
    <text evidence="6">The sequence shown here is derived from an EMBL/GenBank/DDBJ whole genome shotgun (WGS) entry which is preliminary data.</text>
</comment>
<dbReference type="CDD" id="cd18808">
    <property type="entry name" value="SF1_C_Upf1"/>
    <property type="match status" value="1"/>
</dbReference>
<reference evidence="6 7" key="1">
    <citation type="submission" date="2024-02" db="EMBL/GenBank/DDBJ databases">
        <title>Discinaceae phylogenomics.</title>
        <authorList>
            <person name="Dirks A.C."/>
            <person name="James T.Y."/>
        </authorList>
    </citation>
    <scope>NUCLEOTIDE SEQUENCE [LARGE SCALE GENOMIC DNA]</scope>
    <source>
        <strain evidence="6 7">ACD0624</strain>
    </source>
</reference>
<evidence type="ECO:0000259" key="3">
    <source>
        <dbReference type="Pfam" id="PF13086"/>
    </source>
</evidence>
<dbReference type="InterPro" id="IPR045055">
    <property type="entry name" value="DNA2/NAM7-like"/>
</dbReference>
<dbReference type="PANTHER" id="PTHR10887">
    <property type="entry name" value="DNA2/NAM7 HELICASE FAMILY"/>
    <property type="match status" value="1"/>
</dbReference>
<evidence type="ECO:0000256" key="1">
    <source>
        <dbReference type="ARBA" id="ARBA00022806"/>
    </source>
</evidence>
<keyword evidence="1" id="KW-0547">Nucleotide-binding</keyword>
<protein>
    <recommendedName>
        <fullName evidence="8">P-loop containing nucleoside triphosphate hydrolase protein</fullName>
    </recommendedName>
</protein>
<dbReference type="InterPro" id="IPR057373">
    <property type="entry name" value="ZNFX1"/>
</dbReference>
<dbReference type="InterPro" id="IPR047187">
    <property type="entry name" value="SF1_C_Upf1"/>
</dbReference>
<dbReference type="SUPFAM" id="SSF52540">
    <property type="entry name" value="P-loop containing nucleoside triphosphate hydrolases"/>
    <property type="match status" value="1"/>
</dbReference>
<organism evidence="6 7">
    <name type="scientific">Discina gigas</name>
    <dbReference type="NCBI Taxonomy" id="1032678"/>
    <lineage>
        <taxon>Eukaryota</taxon>
        <taxon>Fungi</taxon>
        <taxon>Dikarya</taxon>
        <taxon>Ascomycota</taxon>
        <taxon>Pezizomycotina</taxon>
        <taxon>Pezizomycetes</taxon>
        <taxon>Pezizales</taxon>
        <taxon>Discinaceae</taxon>
        <taxon>Discina</taxon>
    </lineage>
</organism>
<evidence type="ECO:0008006" key="8">
    <source>
        <dbReference type="Google" id="ProtNLM"/>
    </source>
</evidence>
<dbReference type="Pfam" id="PF13086">
    <property type="entry name" value="AAA_11"/>
    <property type="match status" value="1"/>
</dbReference>
<dbReference type="InterPro" id="IPR041679">
    <property type="entry name" value="DNA2/NAM7-like_C"/>
</dbReference>
<dbReference type="Pfam" id="PF25396">
    <property type="entry name" value="ZNFX1"/>
    <property type="match status" value="1"/>
</dbReference>
<dbReference type="Proteomes" id="UP001447188">
    <property type="component" value="Unassembled WGS sequence"/>
</dbReference>
<keyword evidence="1" id="KW-0347">Helicase</keyword>
<feature type="domain" description="DNA2/NAM7 helicase helicase" evidence="3">
    <location>
        <begin position="501"/>
        <end position="874"/>
    </location>
</feature>
<evidence type="ECO:0000259" key="4">
    <source>
        <dbReference type="Pfam" id="PF13087"/>
    </source>
</evidence>
<dbReference type="EMBL" id="JBBBZM010000035">
    <property type="protein sequence ID" value="KAL0637370.1"/>
    <property type="molecule type" value="Genomic_DNA"/>
</dbReference>